<feature type="compositionally biased region" description="Polar residues" evidence="1">
    <location>
        <begin position="1"/>
        <end position="18"/>
    </location>
</feature>
<reference evidence="2" key="1">
    <citation type="submission" date="2022-09" db="EMBL/GenBank/DDBJ databases">
        <title>Fusarium specimens isolated from Avocado Roots.</title>
        <authorList>
            <person name="Stajich J."/>
            <person name="Roper C."/>
            <person name="Heimlech-Rivalta G."/>
        </authorList>
    </citation>
    <scope>NUCLEOTIDE SEQUENCE</scope>
    <source>
        <strain evidence="2">CF00095</strain>
    </source>
</reference>
<dbReference type="Proteomes" id="UP001152024">
    <property type="component" value="Unassembled WGS sequence"/>
</dbReference>
<evidence type="ECO:0008006" key="4">
    <source>
        <dbReference type="Google" id="ProtNLM"/>
    </source>
</evidence>
<evidence type="ECO:0000256" key="1">
    <source>
        <dbReference type="SAM" id="MobiDB-lite"/>
    </source>
</evidence>
<proteinExistence type="predicted"/>
<sequence length="375" mass="43058">MLSSSAPAGAHDQTQTKRFSVAFPEPRADDPSILDGYSVDDLSRAILLMYILLEQRTAVTIQSFRSMPRPQRCGVWMGYIPSRPRPQYLIAPPSSSQLEDEDMFFPFLRLPRELQLRIIELAIGPSRTAPHTCDEHWVEERSPELRFRAVLSTSEDMTIPLKLSCNHIFNMIKTLRPVEAIPYDHFLLGEGPLFRIDLDRDMLRIFDNALPRYRSNDGYRAAIPVRRILSYIHNMPFISFCDASNPNHANEIGNPNPAIHPFHPNNPINLDDDDFLDDLYGTDHLATFQPAPLSVLVPTLTRHLDIDHLPRLEEFNVVAPVADRAQWIIAGLKRLGPSIEDDDEHEQRGLQAHTAKKWQFKFYRYYGREDLTVLP</sequence>
<evidence type="ECO:0000313" key="3">
    <source>
        <dbReference type="Proteomes" id="UP001152024"/>
    </source>
</evidence>
<keyword evidence="3" id="KW-1185">Reference proteome</keyword>
<feature type="region of interest" description="Disordered" evidence="1">
    <location>
        <begin position="1"/>
        <end position="22"/>
    </location>
</feature>
<comment type="caution">
    <text evidence="2">The sequence shown here is derived from an EMBL/GenBank/DDBJ whole genome shotgun (WGS) entry which is preliminary data.</text>
</comment>
<name>A0ABQ8QY99_FUSEQ</name>
<gene>
    <name evidence="2" type="ORF">NW768_011336</name>
</gene>
<accession>A0ABQ8QY99</accession>
<evidence type="ECO:0000313" key="2">
    <source>
        <dbReference type="EMBL" id="KAJ4114782.1"/>
    </source>
</evidence>
<dbReference type="EMBL" id="JAOQBH010000028">
    <property type="protein sequence ID" value="KAJ4114782.1"/>
    <property type="molecule type" value="Genomic_DNA"/>
</dbReference>
<organism evidence="2 3">
    <name type="scientific">Fusarium equiseti</name>
    <name type="common">Fusarium scirpi</name>
    <dbReference type="NCBI Taxonomy" id="61235"/>
    <lineage>
        <taxon>Eukaryota</taxon>
        <taxon>Fungi</taxon>
        <taxon>Dikarya</taxon>
        <taxon>Ascomycota</taxon>
        <taxon>Pezizomycotina</taxon>
        <taxon>Sordariomycetes</taxon>
        <taxon>Hypocreomycetidae</taxon>
        <taxon>Hypocreales</taxon>
        <taxon>Nectriaceae</taxon>
        <taxon>Fusarium</taxon>
        <taxon>Fusarium incarnatum-equiseti species complex</taxon>
    </lineage>
</organism>
<protein>
    <recommendedName>
        <fullName evidence="4">F-box domain-containing protein</fullName>
    </recommendedName>
</protein>